<dbReference type="RefSeq" id="WP_284351466.1">
    <property type="nucleotide sequence ID" value="NZ_BRXS01000005.1"/>
</dbReference>
<proteinExistence type="predicted"/>
<sequence length="315" mass="32990">MLALRTLLAHVVDYAGLFPPAGLAMAPAARLYAAYRGGDARWMLGRFVVPVARLEELEAATSAILPVNAEPPDAPEPWTLTALVGPEAESDLRAVVAFNARHAPGAEGGRAVIDALEARAAVPDDVARLADALARAGLRDRATLYVELPFGAAAAPFAAVAAAKGVRLKLRTGGVTADAFPPPAAVLDFLAACERHDVTAKCTAGLHHPLRAEHALTYEPGCARGTMFGFVNVFLAAALLRAGHASADVAPLLEERDPAAFAFDDAGASWRGSRVDVATIADARARRLVAFGSCSFEEPVHDLTTLGWWPSHTPA</sequence>
<dbReference type="AlphaFoldDB" id="A0AA37QHN1"/>
<organism evidence="1 2">
    <name type="scientific">Roseisolibacter agri</name>
    <dbReference type="NCBI Taxonomy" id="2014610"/>
    <lineage>
        <taxon>Bacteria</taxon>
        <taxon>Pseudomonadati</taxon>
        <taxon>Gemmatimonadota</taxon>
        <taxon>Gemmatimonadia</taxon>
        <taxon>Gemmatimonadales</taxon>
        <taxon>Gemmatimonadaceae</taxon>
        <taxon>Roseisolibacter</taxon>
    </lineage>
</organism>
<name>A0AA37QHN1_9BACT</name>
<comment type="caution">
    <text evidence="1">The sequence shown here is derived from an EMBL/GenBank/DDBJ whole genome shotgun (WGS) entry which is preliminary data.</text>
</comment>
<protein>
    <submittedName>
        <fullName evidence="1">Uncharacterized protein</fullName>
    </submittedName>
</protein>
<evidence type="ECO:0000313" key="1">
    <source>
        <dbReference type="EMBL" id="GLC27018.1"/>
    </source>
</evidence>
<gene>
    <name evidence="1" type="ORF">rosag_35310</name>
</gene>
<reference evidence="1" key="1">
    <citation type="submission" date="2022-08" db="EMBL/GenBank/DDBJ databases">
        <title>Draft genome sequencing of Roseisolibacter agri AW1220.</title>
        <authorList>
            <person name="Tobiishi Y."/>
            <person name="Tonouchi A."/>
        </authorList>
    </citation>
    <scope>NUCLEOTIDE SEQUENCE</scope>
    <source>
        <strain evidence="1">AW1220</strain>
    </source>
</reference>
<accession>A0AA37QHN1</accession>
<dbReference type="Proteomes" id="UP001161325">
    <property type="component" value="Unassembled WGS sequence"/>
</dbReference>
<keyword evidence="2" id="KW-1185">Reference proteome</keyword>
<evidence type="ECO:0000313" key="2">
    <source>
        <dbReference type="Proteomes" id="UP001161325"/>
    </source>
</evidence>
<dbReference type="EMBL" id="BRXS01000005">
    <property type="protein sequence ID" value="GLC27018.1"/>
    <property type="molecule type" value="Genomic_DNA"/>
</dbReference>